<name>A0A154WGG3_9PROT</name>
<dbReference type="OrthoDB" id="7451512at2"/>
<evidence type="ECO:0000313" key="2">
    <source>
        <dbReference type="Proteomes" id="UP000076400"/>
    </source>
</evidence>
<dbReference type="STRING" id="580166.AUP43_04460"/>
<sequence length="96" mass="11223">MSAELVIRERMIFEDGAILEIRIWRLPTSLPPSDHALKYSLFYGRPGKRLIGYDNERGKGDHRHYEAREEAYRFESIEKLLADFRADVEALRGEAI</sequence>
<evidence type="ECO:0000313" key="1">
    <source>
        <dbReference type="EMBL" id="KZD12602.1"/>
    </source>
</evidence>
<comment type="caution">
    <text evidence="1">The sequence shown here is derived from an EMBL/GenBank/DDBJ whole genome shotgun (WGS) entry which is preliminary data.</text>
</comment>
<dbReference type="AlphaFoldDB" id="A0A154WGG3"/>
<dbReference type="InterPro" id="IPR045397">
    <property type="entry name" value="TumE-like"/>
</dbReference>
<organism evidence="1 2">
    <name type="scientific">Oceanibaculum pacificum</name>
    <dbReference type="NCBI Taxonomy" id="580166"/>
    <lineage>
        <taxon>Bacteria</taxon>
        <taxon>Pseudomonadati</taxon>
        <taxon>Pseudomonadota</taxon>
        <taxon>Alphaproteobacteria</taxon>
        <taxon>Rhodospirillales</taxon>
        <taxon>Oceanibaculaceae</taxon>
        <taxon>Oceanibaculum</taxon>
    </lineage>
</organism>
<dbReference type="Proteomes" id="UP000076400">
    <property type="component" value="Unassembled WGS sequence"/>
</dbReference>
<proteinExistence type="predicted"/>
<accession>A0A154WGG3</accession>
<gene>
    <name evidence="1" type="ORF">AUP43_04460</name>
</gene>
<dbReference type="EMBL" id="LPXN01000013">
    <property type="protein sequence ID" value="KZD12602.1"/>
    <property type="molecule type" value="Genomic_DNA"/>
</dbReference>
<dbReference type="Pfam" id="PF20126">
    <property type="entry name" value="TumE"/>
    <property type="match status" value="1"/>
</dbReference>
<dbReference type="RefSeq" id="WP_067551856.1">
    <property type="nucleotide sequence ID" value="NZ_LPXN01000013.1"/>
</dbReference>
<keyword evidence="2" id="KW-1185">Reference proteome</keyword>
<reference evidence="1 2" key="1">
    <citation type="submission" date="2015-12" db="EMBL/GenBank/DDBJ databases">
        <title>Genome sequence of Oceanibaculum pacificum MCCC 1A02656.</title>
        <authorList>
            <person name="Lu L."/>
            <person name="Lai Q."/>
            <person name="Shao Z."/>
            <person name="Qian P."/>
        </authorList>
    </citation>
    <scope>NUCLEOTIDE SEQUENCE [LARGE SCALE GENOMIC DNA]</scope>
    <source>
        <strain evidence="1 2">MCCC 1A02656</strain>
    </source>
</reference>
<protein>
    <submittedName>
        <fullName evidence="1">Uncharacterized protein</fullName>
    </submittedName>
</protein>